<evidence type="ECO:0000313" key="2">
    <source>
        <dbReference type="Proteomes" id="UP001595909"/>
    </source>
</evidence>
<reference evidence="2" key="1">
    <citation type="journal article" date="2019" name="Int. J. Syst. Evol. Microbiol.">
        <title>The Global Catalogue of Microorganisms (GCM) 10K type strain sequencing project: providing services to taxonomists for standard genome sequencing and annotation.</title>
        <authorList>
            <consortium name="The Broad Institute Genomics Platform"/>
            <consortium name="The Broad Institute Genome Sequencing Center for Infectious Disease"/>
            <person name="Wu L."/>
            <person name="Ma J."/>
        </authorList>
    </citation>
    <scope>NUCLEOTIDE SEQUENCE [LARGE SCALE GENOMIC DNA]</scope>
    <source>
        <strain evidence="2">CCUG 50347</strain>
    </source>
</reference>
<sequence length="119" mass="12067">MYAHTPRTLVLAGPLDAAGTNSLLDYCRLLYGSGQTRLHIDMAGVTECHRAALDGLQALSTGATGLAVSLAGAHPGQFTALLSTAAPSDAEDLGDSVRALCCAPADPEIAAGTFPGSER</sequence>
<dbReference type="RefSeq" id="WP_274189722.1">
    <property type="nucleotide sequence ID" value="NZ_BAABHN010000013.1"/>
</dbReference>
<keyword evidence="2" id="KW-1185">Reference proteome</keyword>
<dbReference type="InterPro" id="IPR036513">
    <property type="entry name" value="STAS_dom_sf"/>
</dbReference>
<evidence type="ECO:0000313" key="1">
    <source>
        <dbReference type="EMBL" id="MFC4832154.1"/>
    </source>
</evidence>
<proteinExistence type="predicted"/>
<accession>A0ABV9RF04</accession>
<gene>
    <name evidence="1" type="ORF">ACFPEL_07015</name>
</gene>
<protein>
    <recommendedName>
        <fullName evidence="3">STAS domain-containing protein</fullName>
    </recommendedName>
</protein>
<dbReference type="Proteomes" id="UP001595909">
    <property type="component" value="Unassembled WGS sequence"/>
</dbReference>
<organism evidence="1 2">
    <name type="scientific">Actinomycetospora chibensis</name>
    <dbReference type="NCBI Taxonomy" id="663606"/>
    <lineage>
        <taxon>Bacteria</taxon>
        <taxon>Bacillati</taxon>
        <taxon>Actinomycetota</taxon>
        <taxon>Actinomycetes</taxon>
        <taxon>Pseudonocardiales</taxon>
        <taxon>Pseudonocardiaceae</taxon>
        <taxon>Actinomycetospora</taxon>
    </lineage>
</organism>
<comment type="caution">
    <text evidence="1">The sequence shown here is derived from an EMBL/GenBank/DDBJ whole genome shotgun (WGS) entry which is preliminary data.</text>
</comment>
<dbReference type="SUPFAM" id="SSF52091">
    <property type="entry name" value="SpoIIaa-like"/>
    <property type="match status" value="1"/>
</dbReference>
<name>A0ABV9RF04_9PSEU</name>
<dbReference type="EMBL" id="JBHSIM010000013">
    <property type="protein sequence ID" value="MFC4832154.1"/>
    <property type="molecule type" value="Genomic_DNA"/>
</dbReference>
<evidence type="ECO:0008006" key="3">
    <source>
        <dbReference type="Google" id="ProtNLM"/>
    </source>
</evidence>